<sequence>MTIVRRRVALIAGTMLLAGAASSGVAMASTPSVAPTSVQTNNGHGDHDRGYYRDYRCWDWRNDHGYRHHGRNCYVYRYDGRGHFRDGFRDHGYYRDFRGHGYFNNYNFGYRDHGGYFNGDRGGYFGDRGGYFNGGYRGR</sequence>
<gene>
    <name evidence="2" type="ORF">ACFSL4_02550</name>
</gene>
<keyword evidence="1" id="KW-0732">Signal</keyword>
<dbReference type="RefSeq" id="WP_381077819.1">
    <property type="nucleotide sequence ID" value="NZ_JBHUDX010000005.1"/>
</dbReference>
<protein>
    <submittedName>
        <fullName evidence="2">Uncharacterized protein</fullName>
    </submittedName>
</protein>
<dbReference type="EMBL" id="JBHUDX010000005">
    <property type="protein sequence ID" value="MFD1657140.1"/>
    <property type="molecule type" value="Genomic_DNA"/>
</dbReference>
<feature type="chain" id="PRO_5046126055" evidence="1">
    <location>
        <begin position="29"/>
        <end position="139"/>
    </location>
</feature>
<accession>A0ABW4IIH8</accession>
<organism evidence="2 3">
    <name type="scientific">Streptomyces caeni</name>
    <dbReference type="NCBI Taxonomy" id="2307231"/>
    <lineage>
        <taxon>Bacteria</taxon>
        <taxon>Bacillati</taxon>
        <taxon>Actinomycetota</taxon>
        <taxon>Actinomycetes</taxon>
        <taxon>Kitasatosporales</taxon>
        <taxon>Streptomycetaceae</taxon>
        <taxon>Streptomyces</taxon>
    </lineage>
</organism>
<proteinExistence type="predicted"/>
<evidence type="ECO:0000313" key="3">
    <source>
        <dbReference type="Proteomes" id="UP001597261"/>
    </source>
</evidence>
<evidence type="ECO:0000256" key="1">
    <source>
        <dbReference type="SAM" id="SignalP"/>
    </source>
</evidence>
<evidence type="ECO:0000313" key="2">
    <source>
        <dbReference type="EMBL" id="MFD1657140.1"/>
    </source>
</evidence>
<keyword evidence="3" id="KW-1185">Reference proteome</keyword>
<feature type="signal peptide" evidence="1">
    <location>
        <begin position="1"/>
        <end position="28"/>
    </location>
</feature>
<reference evidence="3" key="1">
    <citation type="journal article" date="2019" name="Int. J. Syst. Evol. Microbiol.">
        <title>The Global Catalogue of Microorganisms (GCM) 10K type strain sequencing project: providing services to taxonomists for standard genome sequencing and annotation.</title>
        <authorList>
            <consortium name="The Broad Institute Genomics Platform"/>
            <consortium name="The Broad Institute Genome Sequencing Center for Infectious Disease"/>
            <person name="Wu L."/>
            <person name="Ma J."/>
        </authorList>
    </citation>
    <scope>NUCLEOTIDE SEQUENCE [LARGE SCALE GENOMIC DNA]</scope>
    <source>
        <strain evidence="3">CGMCC 1.12470</strain>
    </source>
</reference>
<dbReference type="Proteomes" id="UP001597261">
    <property type="component" value="Unassembled WGS sequence"/>
</dbReference>
<name>A0ABW4IIH8_9ACTN</name>
<comment type="caution">
    <text evidence="2">The sequence shown here is derived from an EMBL/GenBank/DDBJ whole genome shotgun (WGS) entry which is preliminary data.</text>
</comment>